<accession>A0ABP6SF65</accession>
<keyword evidence="2" id="KW-0456">Lyase</keyword>
<dbReference type="Proteomes" id="UP001499990">
    <property type="component" value="Unassembled WGS sequence"/>
</dbReference>
<protein>
    <submittedName>
        <fullName evidence="4">Amino acid deaminase</fullName>
    </submittedName>
</protein>
<dbReference type="PANTHER" id="PTHR28004">
    <property type="entry name" value="ZGC:162816-RELATED"/>
    <property type="match status" value="1"/>
</dbReference>
<evidence type="ECO:0000259" key="3">
    <source>
        <dbReference type="SMART" id="SM01119"/>
    </source>
</evidence>
<dbReference type="InterPro" id="IPR001608">
    <property type="entry name" value="Ala_racemase_N"/>
</dbReference>
<dbReference type="Gene3D" id="3.20.20.10">
    <property type="entry name" value="Alanine racemase"/>
    <property type="match status" value="1"/>
</dbReference>
<name>A0ABP6SF65_9ACTN</name>
<dbReference type="RefSeq" id="WP_345039627.1">
    <property type="nucleotide sequence ID" value="NZ_BAAAYL010000001.1"/>
</dbReference>
<dbReference type="InterPro" id="IPR029066">
    <property type="entry name" value="PLP-binding_barrel"/>
</dbReference>
<evidence type="ECO:0000313" key="4">
    <source>
        <dbReference type="EMBL" id="GAA3374895.1"/>
    </source>
</evidence>
<keyword evidence="5" id="KW-1185">Reference proteome</keyword>
<evidence type="ECO:0000313" key="5">
    <source>
        <dbReference type="Proteomes" id="UP001499990"/>
    </source>
</evidence>
<gene>
    <name evidence="4" type="ORF">GCM10020367_40530</name>
</gene>
<organism evidence="4 5">
    <name type="scientific">Streptomyces sannanensis</name>
    <dbReference type="NCBI Taxonomy" id="285536"/>
    <lineage>
        <taxon>Bacteria</taxon>
        <taxon>Bacillati</taxon>
        <taxon>Actinomycetota</taxon>
        <taxon>Actinomycetes</taxon>
        <taxon>Kitasatosporales</taxon>
        <taxon>Streptomycetaceae</taxon>
        <taxon>Streptomyces</taxon>
    </lineage>
</organism>
<dbReference type="InterPro" id="IPR042208">
    <property type="entry name" value="D-ser_dehydrat-like_sf"/>
</dbReference>
<feature type="domain" description="D-serine dehydratase-like" evidence="3">
    <location>
        <begin position="316"/>
        <end position="414"/>
    </location>
</feature>
<comment type="caution">
    <text evidence="4">The sequence shown here is derived from an EMBL/GenBank/DDBJ whole genome shotgun (WGS) entry which is preliminary data.</text>
</comment>
<proteinExistence type="inferred from homology"/>
<evidence type="ECO:0000256" key="1">
    <source>
        <dbReference type="ARBA" id="ARBA00005323"/>
    </source>
</evidence>
<dbReference type="CDD" id="cd06818">
    <property type="entry name" value="PLPDE_III_cryptic_DSD"/>
    <property type="match status" value="1"/>
</dbReference>
<dbReference type="SUPFAM" id="SSF51419">
    <property type="entry name" value="PLP-binding barrel"/>
    <property type="match status" value="1"/>
</dbReference>
<evidence type="ECO:0000256" key="2">
    <source>
        <dbReference type="ARBA" id="ARBA00023239"/>
    </source>
</evidence>
<dbReference type="InterPro" id="IPR026956">
    <property type="entry name" value="D-ser_dehydrat-like_dom"/>
</dbReference>
<reference evidence="5" key="1">
    <citation type="journal article" date="2019" name="Int. J. Syst. Evol. Microbiol.">
        <title>The Global Catalogue of Microorganisms (GCM) 10K type strain sequencing project: providing services to taxonomists for standard genome sequencing and annotation.</title>
        <authorList>
            <consortium name="The Broad Institute Genomics Platform"/>
            <consortium name="The Broad Institute Genome Sequencing Center for Infectious Disease"/>
            <person name="Wu L."/>
            <person name="Ma J."/>
        </authorList>
    </citation>
    <scope>NUCLEOTIDE SEQUENCE [LARGE SCALE GENOMIC DNA]</scope>
    <source>
        <strain evidence="5">JCM 9651</strain>
    </source>
</reference>
<dbReference type="SMART" id="SM01119">
    <property type="entry name" value="D-ser_dehydrat"/>
    <property type="match status" value="1"/>
</dbReference>
<dbReference type="Pfam" id="PF01168">
    <property type="entry name" value="Ala_racemase_N"/>
    <property type="match status" value="1"/>
</dbReference>
<comment type="similarity">
    <text evidence="1">Belongs to the DSD1 family.</text>
</comment>
<dbReference type="PANTHER" id="PTHR28004:SF8">
    <property type="entry name" value="D-SERINE DEAMINASE"/>
    <property type="match status" value="1"/>
</dbReference>
<dbReference type="EMBL" id="BAAAYL010000001">
    <property type="protein sequence ID" value="GAA3374895.1"/>
    <property type="molecule type" value="Genomic_DNA"/>
</dbReference>
<dbReference type="Gene3D" id="2.40.37.20">
    <property type="entry name" value="D-serine dehydratase-like domain"/>
    <property type="match status" value="1"/>
</dbReference>
<dbReference type="Pfam" id="PF14031">
    <property type="entry name" value="D-ser_dehydrat"/>
    <property type="match status" value="1"/>
</dbReference>
<dbReference type="InterPro" id="IPR051466">
    <property type="entry name" value="D-amino_acid_metab_enzyme"/>
</dbReference>
<sequence length="427" mass="46319">MPAEHAAGTVDRLAEERIDHRFKALPPDAEGLTVGELAAERRNLFTGGFLTPVLALSAEALEHNLALMETYSERHGLAFAPHGKTSMSPQLFARQLERGAWGITAAMPHQVRVYRAFGIERIFLANELVDAAALRWLAGELEADPGFRFICYVDSVRGVELMDAALRGSSRPVDVVIELGAGEKGRTGARTEADCAAVADAVAAVPTLRLVGVAGYEATMPGADREGVAEWFRRLTALAVDLDKAGRFAGAEEIVVSAGGSEWFDVASDAFAEIPELSRPVLKLLRSGAYVSHDDGHYRKQTPFNRIPEEGALQPAFLLWAQVVSRPTAEQAFVNAGKRDAAHDLGLPEARVVRDARDGSIRPADGIEVTALSDQHAWLRTSEDARLEVGDWVGLGLSHPCTSFDKWQLIPLVEADGTVTDYIRTFF</sequence>